<feature type="transmembrane region" description="Helical" evidence="1">
    <location>
        <begin position="400"/>
        <end position="422"/>
    </location>
</feature>
<dbReference type="RefSeq" id="XP_069198051.1">
    <property type="nucleotide sequence ID" value="XM_069345843.1"/>
</dbReference>
<feature type="transmembrane region" description="Helical" evidence="1">
    <location>
        <begin position="355"/>
        <end position="379"/>
    </location>
</feature>
<sequence>MASSVSSSDSSDKGSKPHIDPILQNALRYTVSAREYRLLHEYLLSRTSATRKRTPQPRRYEAIVEHQSGSDFNVTTVRLALRIFTAAYVGFQGWDYVMRRITAWRQGSRSRQNTNRGTRAASCRISASLALILVFHRLLHRFLLRLRTSLLEASASPFRRRNPRIAQILTSLHYPAIGAALSGLSLGICPKSQLRISVAIYTFSRALEFAYNAAEEMGVWGARGKPSWLGSWLIMPFACAQLLHAFVFDRDCFPANYGSSILKRSPEYVQHRPSTYPKDKFWPSELQVVDGLAILSKSRWPAFVSPILFPGARQSLPAISNLAPIYSPAHPSTQHTSCALLHPHDPSCTRTYLKYFLAAFPSNARTFTVLYATFALFSWKSMLADPKSFLNSLALRILRMTLFLTGAIGTSWGSICLFANYLPRNFLATQRWLLSGFLGGLFAFVARRGERSTFLYSARLSIDSLWKVGIKRGWWRGMKGGDVILFTTSLALINVLYTSRPDAVKGALIRRGLDVLRAPQPDGCPKSNTTDSQGDIDG</sequence>
<dbReference type="PANTHER" id="PTHR12459">
    <property type="entry name" value="TRANSMEMBRANE PROTEIN 135-RELATED"/>
    <property type="match status" value="1"/>
</dbReference>
<evidence type="ECO:0008006" key="4">
    <source>
        <dbReference type="Google" id="ProtNLM"/>
    </source>
</evidence>
<proteinExistence type="predicted"/>
<keyword evidence="1" id="KW-0812">Transmembrane</keyword>
<reference evidence="2 3" key="1">
    <citation type="submission" date="2024-07" db="EMBL/GenBank/DDBJ databases">
        <title>Draft sequence of the Neodothiora populina.</title>
        <authorList>
            <person name="Drown D.D."/>
            <person name="Schuette U.S."/>
            <person name="Buechlein A.B."/>
            <person name="Rusch D.R."/>
            <person name="Winton L.W."/>
            <person name="Adams G.A."/>
        </authorList>
    </citation>
    <scope>NUCLEOTIDE SEQUENCE [LARGE SCALE GENOMIC DNA]</scope>
    <source>
        <strain evidence="2 3">CPC 39397</strain>
    </source>
</reference>
<keyword evidence="1" id="KW-1133">Transmembrane helix</keyword>
<dbReference type="GeneID" id="95979671"/>
<feature type="transmembrane region" description="Helical" evidence="1">
    <location>
        <begin position="428"/>
        <end position="446"/>
    </location>
</feature>
<gene>
    <name evidence="2" type="ORF">AAFC00_005972</name>
</gene>
<keyword evidence="3" id="KW-1185">Reference proteome</keyword>
<evidence type="ECO:0000313" key="3">
    <source>
        <dbReference type="Proteomes" id="UP001562354"/>
    </source>
</evidence>
<name>A0ABR3P6S3_9PEZI</name>
<organism evidence="2 3">
    <name type="scientific">Neodothiora populina</name>
    <dbReference type="NCBI Taxonomy" id="2781224"/>
    <lineage>
        <taxon>Eukaryota</taxon>
        <taxon>Fungi</taxon>
        <taxon>Dikarya</taxon>
        <taxon>Ascomycota</taxon>
        <taxon>Pezizomycotina</taxon>
        <taxon>Dothideomycetes</taxon>
        <taxon>Dothideomycetidae</taxon>
        <taxon>Dothideales</taxon>
        <taxon>Dothioraceae</taxon>
        <taxon>Neodothiora</taxon>
    </lineage>
</organism>
<dbReference type="InterPro" id="IPR026749">
    <property type="entry name" value="Tmem135"/>
</dbReference>
<dbReference type="EMBL" id="JBFMKM010000013">
    <property type="protein sequence ID" value="KAL1301775.1"/>
    <property type="molecule type" value="Genomic_DNA"/>
</dbReference>
<dbReference type="Proteomes" id="UP001562354">
    <property type="component" value="Unassembled WGS sequence"/>
</dbReference>
<evidence type="ECO:0000313" key="2">
    <source>
        <dbReference type="EMBL" id="KAL1301775.1"/>
    </source>
</evidence>
<dbReference type="PANTHER" id="PTHR12459:SF19">
    <property type="entry name" value="TRANSMEMBRANE PROTEIN 135 N-TERMINAL DOMAIN-CONTAINING PROTEIN"/>
    <property type="match status" value="1"/>
</dbReference>
<keyword evidence="1" id="KW-0472">Membrane</keyword>
<protein>
    <recommendedName>
        <fullName evidence="4">Transmembrane protein 135 N-terminal domain-containing protein</fullName>
    </recommendedName>
</protein>
<accession>A0ABR3P6S3</accession>
<evidence type="ECO:0000256" key="1">
    <source>
        <dbReference type="SAM" id="Phobius"/>
    </source>
</evidence>
<comment type="caution">
    <text evidence="2">The sequence shown here is derived from an EMBL/GenBank/DDBJ whole genome shotgun (WGS) entry which is preliminary data.</text>
</comment>